<dbReference type="Gene3D" id="6.10.340.10">
    <property type="match status" value="1"/>
</dbReference>
<keyword evidence="4" id="KW-0597">Phosphoprotein</keyword>
<dbReference type="Pfam" id="PF00672">
    <property type="entry name" value="HAMP"/>
    <property type="match status" value="1"/>
</dbReference>
<feature type="compositionally biased region" description="Pro residues" evidence="11">
    <location>
        <begin position="71"/>
        <end position="85"/>
    </location>
</feature>
<dbReference type="Gene3D" id="1.10.287.130">
    <property type="match status" value="1"/>
</dbReference>
<evidence type="ECO:0000256" key="2">
    <source>
        <dbReference type="ARBA" id="ARBA00004236"/>
    </source>
</evidence>
<comment type="caution">
    <text evidence="15">The sequence shown here is derived from an EMBL/GenBank/DDBJ whole genome shotgun (WGS) entry which is preliminary data.</text>
</comment>
<accession>A0ABW2JEY1</accession>
<dbReference type="InterPro" id="IPR036097">
    <property type="entry name" value="HisK_dim/P_sf"/>
</dbReference>
<reference evidence="16" key="1">
    <citation type="journal article" date="2019" name="Int. J. Syst. Evol. Microbiol.">
        <title>The Global Catalogue of Microorganisms (GCM) 10K type strain sequencing project: providing services to taxonomists for standard genome sequencing and annotation.</title>
        <authorList>
            <consortium name="The Broad Institute Genomics Platform"/>
            <consortium name="The Broad Institute Genome Sequencing Center for Infectious Disease"/>
            <person name="Wu L."/>
            <person name="Ma J."/>
        </authorList>
    </citation>
    <scope>NUCLEOTIDE SEQUENCE [LARGE SCALE GENOMIC DNA]</scope>
    <source>
        <strain evidence="16">SYNS20</strain>
    </source>
</reference>
<organism evidence="15 16">
    <name type="scientific">Streptomyces monticola</name>
    <dbReference type="NCBI Taxonomy" id="2666263"/>
    <lineage>
        <taxon>Bacteria</taxon>
        <taxon>Bacillati</taxon>
        <taxon>Actinomycetota</taxon>
        <taxon>Actinomycetes</taxon>
        <taxon>Kitasatosporales</taxon>
        <taxon>Streptomycetaceae</taxon>
        <taxon>Streptomyces</taxon>
    </lineage>
</organism>
<dbReference type="InterPro" id="IPR003594">
    <property type="entry name" value="HATPase_dom"/>
</dbReference>
<keyword evidence="16" id="KW-1185">Reference proteome</keyword>
<dbReference type="PRINTS" id="PR00344">
    <property type="entry name" value="BCTRLSENSOR"/>
</dbReference>
<proteinExistence type="predicted"/>
<evidence type="ECO:0000256" key="11">
    <source>
        <dbReference type="SAM" id="MobiDB-lite"/>
    </source>
</evidence>
<keyword evidence="6 12" id="KW-0812">Transmembrane</keyword>
<dbReference type="GO" id="GO:0016301">
    <property type="term" value="F:kinase activity"/>
    <property type="evidence" value="ECO:0007669"/>
    <property type="project" value="UniProtKB-KW"/>
</dbReference>
<keyword evidence="7 15" id="KW-0418">Kinase</keyword>
<evidence type="ECO:0000256" key="9">
    <source>
        <dbReference type="ARBA" id="ARBA00023012"/>
    </source>
</evidence>
<evidence type="ECO:0000259" key="14">
    <source>
        <dbReference type="PROSITE" id="PS50885"/>
    </source>
</evidence>
<keyword evidence="5" id="KW-0808">Transferase</keyword>
<keyword evidence="9" id="KW-0902">Two-component regulatory system</keyword>
<dbReference type="PROSITE" id="PS50885">
    <property type="entry name" value="HAMP"/>
    <property type="match status" value="1"/>
</dbReference>
<feature type="region of interest" description="Disordered" evidence="11">
    <location>
        <begin position="62"/>
        <end position="108"/>
    </location>
</feature>
<keyword evidence="10 12" id="KW-0472">Membrane</keyword>
<feature type="transmembrane region" description="Helical" evidence="12">
    <location>
        <begin position="118"/>
        <end position="140"/>
    </location>
</feature>
<feature type="transmembrane region" description="Helical" evidence="12">
    <location>
        <begin position="20"/>
        <end position="43"/>
    </location>
</feature>
<dbReference type="EMBL" id="JBHTCF010000002">
    <property type="protein sequence ID" value="MFC7304098.1"/>
    <property type="molecule type" value="Genomic_DNA"/>
</dbReference>
<dbReference type="PROSITE" id="PS50109">
    <property type="entry name" value="HIS_KIN"/>
    <property type="match status" value="1"/>
</dbReference>
<dbReference type="CDD" id="cd06225">
    <property type="entry name" value="HAMP"/>
    <property type="match status" value="1"/>
</dbReference>
<dbReference type="SMART" id="SM00304">
    <property type="entry name" value="HAMP"/>
    <property type="match status" value="1"/>
</dbReference>
<evidence type="ECO:0000256" key="3">
    <source>
        <dbReference type="ARBA" id="ARBA00012438"/>
    </source>
</evidence>
<dbReference type="InterPro" id="IPR005467">
    <property type="entry name" value="His_kinase_dom"/>
</dbReference>
<evidence type="ECO:0000256" key="5">
    <source>
        <dbReference type="ARBA" id="ARBA00022679"/>
    </source>
</evidence>
<dbReference type="InterPro" id="IPR003661">
    <property type="entry name" value="HisK_dim/P_dom"/>
</dbReference>
<dbReference type="SUPFAM" id="SSF55874">
    <property type="entry name" value="ATPase domain of HSP90 chaperone/DNA topoisomerase II/histidine kinase"/>
    <property type="match status" value="1"/>
</dbReference>
<evidence type="ECO:0000256" key="4">
    <source>
        <dbReference type="ARBA" id="ARBA00022553"/>
    </source>
</evidence>
<dbReference type="SMART" id="SM00387">
    <property type="entry name" value="HATPase_c"/>
    <property type="match status" value="1"/>
</dbReference>
<dbReference type="PANTHER" id="PTHR45436">
    <property type="entry name" value="SENSOR HISTIDINE KINASE YKOH"/>
    <property type="match status" value="1"/>
</dbReference>
<dbReference type="SMART" id="SM00388">
    <property type="entry name" value="HisKA"/>
    <property type="match status" value="1"/>
</dbReference>
<dbReference type="CDD" id="cd00082">
    <property type="entry name" value="HisKA"/>
    <property type="match status" value="1"/>
</dbReference>
<keyword evidence="8 12" id="KW-1133">Transmembrane helix</keyword>
<evidence type="ECO:0000256" key="12">
    <source>
        <dbReference type="SAM" id="Phobius"/>
    </source>
</evidence>
<dbReference type="InterPro" id="IPR050428">
    <property type="entry name" value="TCS_sensor_his_kinase"/>
</dbReference>
<dbReference type="InterPro" id="IPR036890">
    <property type="entry name" value="HATPase_C_sf"/>
</dbReference>
<evidence type="ECO:0000256" key="6">
    <source>
        <dbReference type="ARBA" id="ARBA00022692"/>
    </source>
</evidence>
<dbReference type="SUPFAM" id="SSF158472">
    <property type="entry name" value="HAMP domain-like"/>
    <property type="match status" value="1"/>
</dbReference>
<evidence type="ECO:0000256" key="1">
    <source>
        <dbReference type="ARBA" id="ARBA00000085"/>
    </source>
</evidence>
<evidence type="ECO:0000313" key="16">
    <source>
        <dbReference type="Proteomes" id="UP001596523"/>
    </source>
</evidence>
<protein>
    <recommendedName>
        <fullName evidence="3">histidine kinase</fullName>
        <ecNumber evidence="3">2.7.13.3</ecNumber>
    </recommendedName>
</protein>
<sequence length="424" mass="44998">MKRPGTGSPRRRTLSIHGRLFLGFGAALGVCAALMVAIIYVGMRFLPTYDFADTVVLPDGSHQPGQMVSPAPTPEPEPAPTPTAGPLPSGTQGPEYLPGRQVEHPGSISSKEDVWNTVLLVSIGGVLLVMTVGLGAGWLLSKRLLAPLHSISEAAAKAADGNLKERIGAEGPEDELKQLADTFDTMLARLEESFAAHQRFAANASHELLTPLATTRAVLQVAADDPTGEEFAELAPMLRETNERNISVVRALLDLAGADHAPVDPDPVDLADLAERAAAERADLAAAHGVRLRADTGLDCEIPGNATLLRQLVLNLLDNALTHNVPEAGSIRLAVFRTRDDRDDKGEVVVLEVENTGPHVDETVVDRLFEPFYRAQSRVGSDRSGHGLGLAIVRSITAAHHGTVTARANPQGGLTVRAEFPAPL</sequence>
<dbReference type="PANTHER" id="PTHR45436:SF5">
    <property type="entry name" value="SENSOR HISTIDINE KINASE TRCS"/>
    <property type="match status" value="1"/>
</dbReference>
<evidence type="ECO:0000313" key="15">
    <source>
        <dbReference type="EMBL" id="MFC7304098.1"/>
    </source>
</evidence>
<evidence type="ECO:0000256" key="10">
    <source>
        <dbReference type="ARBA" id="ARBA00023136"/>
    </source>
</evidence>
<dbReference type="Proteomes" id="UP001596523">
    <property type="component" value="Unassembled WGS sequence"/>
</dbReference>
<evidence type="ECO:0000259" key="13">
    <source>
        <dbReference type="PROSITE" id="PS50109"/>
    </source>
</evidence>
<evidence type="ECO:0000256" key="7">
    <source>
        <dbReference type="ARBA" id="ARBA00022777"/>
    </source>
</evidence>
<dbReference type="Gene3D" id="3.30.565.10">
    <property type="entry name" value="Histidine kinase-like ATPase, C-terminal domain"/>
    <property type="match status" value="1"/>
</dbReference>
<dbReference type="EC" id="2.7.13.3" evidence="3"/>
<comment type="subcellular location">
    <subcellularLocation>
        <location evidence="2">Cell membrane</location>
    </subcellularLocation>
</comment>
<feature type="domain" description="Histidine kinase" evidence="13">
    <location>
        <begin position="203"/>
        <end position="424"/>
    </location>
</feature>
<dbReference type="Pfam" id="PF02518">
    <property type="entry name" value="HATPase_c"/>
    <property type="match status" value="1"/>
</dbReference>
<dbReference type="InterPro" id="IPR003660">
    <property type="entry name" value="HAMP_dom"/>
</dbReference>
<dbReference type="Pfam" id="PF00512">
    <property type="entry name" value="HisKA"/>
    <property type="match status" value="1"/>
</dbReference>
<dbReference type="RefSeq" id="WP_381827947.1">
    <property type="nucleotide sequence ID" value="NZ_JBHTCF010000002.1"/>
</dbReference>
<gene>
    <name evidence="15" type="ORF">ACFQVC_07700</name>
</gene>
<evidence type="ECO:0000256" key="8">
    <source>
        <dbReference type="ARBA" id="ARBA00022989"/>
    </source>
</evidence>
<comment type="catalytic activity">
    <reaction evidence="1">
        <text>ATP + protein L-histidine = ADP + protein N-phospho-L-histidine.</text>
        <dbReference type="EC" id="2.7.13.3"/>
    </reaction>
</comment>
<name>A0ABW2JEY1_9ACTN</name>
<dbReference type="InterPro" id="IPR004358">
    <property type="entry name" value="Sig_transdc_His_kin-like_C"/>
</dbReference>
<feature type="domain" description="HAMP" evidence="14">
    <location>
        <begin position="142"/>
        <end position="195"/>
    </location>
</feature>
<dbReference type="SUPFAM" id="SSF47384">
    <property type="entry name" value="Homodimeric domain of signal transducing histidine kinase"/>
    <property type="match status" value="1"/>
</dbReference>